<dbReference type="GO" id="GO:0016020">
    <property type="term" value="C:membrane"/>
    <property type="evidence" value="ECO:0007669"/>
    <property type="project" value="UniProtKB-SubCell"/>
</dbReference>
<feature type="binding site" description="axial binding residue" evidence="13">
    <location>
        <position position="504"/>
    </location>
    <ligand>
        <name>heme</name>
        <dbReference type="ChEBI" id="CHEBI:30413"/>
    </ligand>
    <ligandPart>
        <name>Fe</name>
        <dbReference type="ChEBI" id="CHEBI:18248"/>
    </ligandPart>
</feature>
<dbReference type="PANTHER" id="PTHR24305:SF166">
    <property type="entry name" value="CYTOCHROME P450 12A4, MITOCHONDRIAL-RELATED"/>
    <property type="match status" value="1"/>
</dbReference>
<evidence type="ECO:0000313" key="15">
    <source>
        <dbReference type="Proteomes" id="UP000623687"/>
    </source>
</evidence>
<evidence type="ECO:0000256" key="4">
    <source>
        <dbReference type="ARBA" id="ARBA00010617"/>
    </source>
</evidence>
<dbReference type="SMR" id="A0A8H6ZQ53"/>
<dbReference type="InterPro" id="IPR050121">
    <property type="entry name" value="Cytochrome_P450_monoxygenase"/>
</dbReference>
<dbReference type="GO" id="GO:0005506">
    <property type="term" value="F:iron ion binding"/>
    <property type="evidence" value="ECO:0007669"/>
    <property type="project" value="InterPro"/>
</dbReference>
<evidence type="ECO:0000256" key="6">
    <source>
        <dbReference type="ARBA" id="ARBA00022692"/>
    </source>
</evidence>
<keyword evidence="11" id="KW-0503">Monooxygenase</keyword>
<dbReference type="Gene3D" id="1.10.630.10">
    <property type="entry name" value="Cytochrome P450"/>
    <property type="match status" value="1"/>
</dbReference>
<dbReference type="CDD" id="cd11069">
    <property type="entry name" value="CYP_FUM15-like"/>
    <property type="match status" value="1"/>
</dbReference>
<dbReference type="OrthoDB" id="1470350at2759"/>
<proteinExistence type="inferred from homology"/>
<dbReference type="PRINTS" id="PR00385">
    <property type="entry name" value="P450"/>
</dbReference>
<evidence type="ECO:0000256" key="13">
    <source>
        <dbReference type="PIRSR" id="PIRSR602401-1"/>
    </source>
</evidence>
<reference evidence="14" key="1">
    <citation type="submission" date="2019-07" db="EMBL/GenBank/DDBJ databases">
        <authorList>
            <person name="Palmer J.M."/>
        </authorList>
    </citation>
    <scope>NUCLEOTIDE SEQUENCE</scope>
    <source>
        <strain evidence="14">PC9</strain>
    </source>
</reference>
<gene>
    <name evidence="14" type="primary">DIT2_2</name>
    <name evidence="14" type="ORF">PC9H_009691</name>
</gene>
<keyword evidence="12" id="KW-0472">Membrane</keyword>
<dbReference type="GO" id="GO:0004497">
    <property type="term" value="F:monooxygenase activity"/>
    <property type="evidence" value="ECO:0007669"/>
    <property type="project" value="UniProtKB-KW"/>
</dbReference>
<dbReference type="PRINTS" id="PR00463">
    <property type="entry name" value="EP450I"/>
</dbReference>
<dbReference type="VEuPathDB" id="FungiDB:PC9H_009691"/>
<evidence type="ECO:0000256" key="1">
    <source>
        <dbReference type="ARBA" id="ARBA00001971"/>
    </source>
</evidence>
<keyword evidence="15" id="KW-1185">Reference proteome</keyword>
<dbReference type="PANTHER" id="PTHR24305">
    <property type="entry name" value="CYTOCHROME P450"/>
    <property type="match status" value="1"/>
</dbReference>
<dbReference type="GeneID" id="59379509"/>
<evidence type="ECO:0000256" key="8">
    <source>
        <dbReference type="ARBA" id="ARBA00022989"/>
    </source>
</evidence>
<evidence type="ECO:0000313" key="14">
    <source>
        <dbReference type="EMBL" id="KAF7424384.1"/>
    </source>
</evidence>
<evidence type="ECO:0000256" key="5">
    <source>
        <dbReference type="ARBA" id="ARBA00022617"/>
    </source>
</evidence>
<dbReference type="RefSeq" id="XP_036628578.1">
    <property type="nucleotide sequence ID" value="XM_036779189.1"/>
</dbReference>
<dbReference type="AlphaFoldDB" id="A0A8H6ZQ53"/>
<dbReference type="Proteomes" id="UP000623687">
    <property type="component" value="Unassembled WGS sequence"/>
</dbReference>
<dbReference type="GO" id="GO:0016705">
    <property type="term" value="F:oxidoreductase activity, acting on paired donors, with incorporation or reduction of molecular oxygen"/>
    <property type="evidence" value="ECO:0007669"/>
    <property type="project" value="InterPro"/>
</dbReference>
<name>A0A8H6ZQ53_PLEOS</name>
<dbReference type="GO" id="GO:0020037">
    <property type="term" value="F:heme binding"/>
    <property type="evidence" value="ECO:0007669"/>
    <property type="project" value="InterPro"/>
</dbReference>
<keyword evidence="9" id="KW-0560">Oxidoreductase</keyword>
<protein>
    <submittedName>
        <fullName evidence="14">Cytochrome P450-dit2</fullName>
    </submittedName>
</protein>
<dbReference type="Pfam" id="PF00067">
    <property type="entry name" value="p450"/>
    <property type="match status" value="1"/>
</dbReference>
<evidence type="ECO:0000256" key="12">
    <source>
        <dbReference type="ARBA" id="ARBA00023136"/>
    </source>
</evidence>
<sequence length="565" mass="63596">MTLLSTLTLAIEAFLIYAVSWVVWRTLRQYVVQSCLDNIPGPPSVSLWKGNLGQIFDTNGWNFHLNLAKKYGQVAKVHGLFGDKQLYIYDPKAMHHIIVKDQDIYEETSLFIQSNLVIFGPGLLSTLGSHHKKQRKMLNPVFSIAHMRQMVPTFHKISNQLRDSLTQRCSDGPQEIDMLRWISRAALELIAQSGLGHSFDSLKKDELPHAYIVVMKKLQPTIFSMVIARNFLPWLVKIGTPSFRRWAISLSPWKKLREIRDMVDFMHETSLEIYNSKKRAIAEGDEAVLKQVGQGKDIMSILMRANLEASDEDKLPDEELLAQALSFMTHFTEPIPIYRTLTFAAVDTTSGALGRTLHLLSEHPEVQAKVREEIRTAKEKFGGDLPYDELVSLPYLDAVCRETLRLYPPISYLSRTTRKDTVLPLQDPIRGIDGSIISEIPIPSNTNVIVGLRASNTNPQLWGSDALEWKPERWLSPLPDALQEAHVPGIYSNLMTFLGGGRACIGFKFSQLEMKAVLSALMETFEISTSATEEIAWNMTAIATPTIKGPTSMMPQLPLTLALAK</sequence>
<accession>A0A8H6ZQ53</accession>
<dbReference type="InterPro" id="IPR001128">
    <property type="entry name" value="Cyt_P450"/>
</dbReference>
<keyword evidence="10 13" id="KW-0408">Iron</keyword>
<evidence type="ECO:0000256" key="3">
    <source>
        <dbReference type="ARBA" id="ARBA00004721"/>
    </source>
</evidence>
<organism evidence="14 15">
    <name type="scientific">Pleurotus ostreatus</name>
    <name type="common">Oyster mushroom</name>
    <name type="synonym">White-rot fungus</name>
    <dbReference type="NCBI Taxonomy" id="5322"/>
    <lineage>
        <taxon>Eukaryota</taxon>
        <taxon>Fungi</taxon>
        <taxon>Dikarya</taxon>
        <taxon>Basidiomycota</taxon>
        <taxon>Agaricomycotina</taxon>
        <taxon>Agaricomycetes</taxon>
        <taxon>Agaricomycetidae</taxon>
        <taxon>Agaricales</taxon>
        <taxon>Pleurotineae</taxon>
        <taxon>Pleurotaceae</taxon>
        <taxon>Pleurotus</taxon>
    </lineage>
</organism>
<keyword evidence="7 13" id="KW-0479">Metal-binding</keyword>
<comment type="subcellular location">
    <subcellularLocation>
        <location evidence="2">Membrane</location>
    </subcellularLocation>
</comment>
<dbReference type="SUPFAM" id="SSF48264">
    <property type="entry name" value="Cytochrome P450"/>
    <property type="match status" value="1"/>
</dbReference>
<keyword evidence="5 13" id="KW-0349">Heme</keyword>
<dbReference type="EMBL" id="JACETU010000007">
    <property type="protein sequence ID" value="KAF7424384.1"/>
    <property type="molecule type" value="Genomic_DNA"/>
</dbReference>
<dbReference type="InterPro" id="IPR036396">
    <property type="entry name" value="Cyt_P450_sf"/>
</dbReference>
<evidence type="ECO:0000256" key="7">
    <source>
        <dbReference type="ARBA" id="ARBA00022723"/>
    </source>
</evidence>
<keyword evidence="6" id="KW-0812">Transmembrane</keyword>
<comment type="cofactor">
    <cofactor evidence="1 13">
        <name>heme</name>
        <dbReference type="ChEBI" id="CHEBI:30413"/>
    </cofactor>
</comment>
<evidence type="ECO:0000256" key="9">
    <source>
        <dbReference type="ARBA" id="ARBA00023002"/>
    </source>
</evidence>
<dbReference type="InterPro" id="IPR002401">
    <property type="entry name" value="Cyt_P450_E_grp-I"/>
</dbReference>
<evidence type="ECO:0000256" key="11">
    <source>
        <dbReference type="ARBA" id="ARBA00023033"/>
    </source>
</evidence>
<evidence type="ECO:0000256" key="10">
    <source>
        <dbReference type="ARBA" id="ARBA00023004"/>
    </source>
</evidence>
<comment type="similarity">
    <text evidence="4">Belongs to the cytochrome P450 family.</text>
</comment>
<comment type="caution">
    <text evidence="14">The sequence shown here is derived from an EMBL/GenBank/DDBJ whole genome shotgun (WGS) entry which is preliminary data.</text>
</comment>
<comment type="pathway">
    <text evidence="3">Secondary metabolite biosynthesis; terpenoid biosynthesis.</text>
</comment>
<evidence type="ECO:0000256" key="2">
    <source>
        <dbReference type="ARBA" id="ARBA00004370"/>
    </source>
</evidence>
<keyword evidence="8" id="KW-1133">Transmembrane helix</keyword>